<dbReference type="InterPro" id="IPR043472">
    <property type="entry name" value="Macro_dom-like"/>
</dbReference>
<dbReference type="SMART" id="SM00506">
    <property type="entry name" value="A1pp"/>
    <property type="match status" value="1"/>
</dbReference>
<dbReference type="NCBIfam" id="NF003163">
    <property type="entry name" value="PRK04143.1"/>
    <property type="match status" value="1"/>
</dbReference>
<protein>
    <submittedName>
        <fullName evidence="2">Protein-ADP-ribose hydrolase</fullName>
    </submittedName>
</protein>
<dbReference type="PROSITE" id="PS51154">
    <property type="entry name" value="MACRO"/>
    <property type="match status" value="1"/>
</dbReference>
<accession>A0A3A9ABK5</accession>
<gene>
    <name evidence="2" type="ORF">D7V94_18545</name>
</gene>
<dbReference type="Pfam" id="PF01661">
    <property type="entry name" value="Macro"/>
    <property type="match status" value="1"/>
</dbReference>
<dbReference type="Proteomes" id="UP000280696">
    <property type="component" value="Unassembled WGS sequence"/>
</dbReference>
<dbReference type="InterPro" id="IPR002589">
    <property type="entry name" value="Macro_dom"/>
</dbReference>
<comment type="caution">
    <text evidence="2">The sequence shown here is derived from an EMBL/GenBank/DDBJ whole genome shotgun (WGS) entry which is preliminary data.</text>
</comment>
<dbReference type="PANTHER" id="PTHR11106:SF27">
    <property type="entry name" value="MACRO DOMAIN-CONTAINING PROTEIN"/>
    <property type="match status" value="1"/>
</dbReference>
<dbReference type="SUPFAM" id="SSF52949">
    <property type="entry name" value="Macro domain-like"/>
    <property type="match status" value="1"/>
</dbReference>
<name>A0A3A9ABK5_9FIRM</name>
<dbReference type="AlphaFoldDB" id="A0A3A9ABK5"/>
<dbReference type="EMBL" id="RAYQ01000024">
    <property type="protein sequence ID" value="RKI88747.1"/>
    <property type="molecule type" value="Genomic_DNA"/>
</dbReference>
<feature type="domain" description="Macro" evidence="1">
    <location>
        <begin position="78"/>
        <end position="275"/>
    </location>
</feature>
<reference evidence="2 3" key="1">
    <citation type="submission" date="2018-09" db="EMBL/GenBank/DDBJ databases">
        <title>Murine metabolic-syndrome-specific gut microbial biobank.</title>
        <authorList>
            <person name="Liu C."/>
        </authorList>
    </citation>
    <scope>NUCLEOTIDE SEQUENCE [LARGE SCALE GENOMIC DNA]</scope>
    <source>
        <strain evidence="2 3">0.1xD8-82</strain>
    </source>
</reference>
<dbReference type="GO" id="GO:0016787">
    <property type="term" value="F:hydrolase activity"/>
    <property type="evidence" value="ECO:0007669"/>
    <property type="project" value="UniProtKB-KW"/>
</dbReference>
<proteinExistence type="predicted"/>
<dbReference type="CDD" id="cd02908">
    <property type="entry name" value="Macro_OAADPr_deacetylase"/>
    <property type="match status" value="1"/>
</dbReference>
<keyword evidence="2" id="KW-0378">Hydrolase</keyword>
<evidence type="ECO:0000259" key="1">
    <source>
        <dbReference type="PROSITE" id="PS51154"/>
    </source>
</evidence>
<dbReference type="PANTHER" id="PTHR11106">
    <property type="entry name" value="GANGLIOSIDE INDUCED DIFFERENTIATION ASSOCIATED PROTEIN 2-RELATED"/>
    <property type="match status" value="1"/>
</dbReference>
<keyword evidence="3" id="KW-1185">Reference proteome</keyword>
<evidence type="ECO:0000313" key="2">
    <source>
        <dbReference type="EMBL" id="RKI88747.1"/>
    </source>
</evidence>
<organism evidence="2 3">
    <name type="scientific">Parablautia intestinalis</name>
    <dbReference type="NCBI Taxonomy" id="2320100"/>
    <lineage>
        <taxon>Bacteria</taxon>
        <taxon>Bacillati</taxon>
        <taxon>Bacillota</taxon>
        <taxon>Clostridia</taxon>
        <taxon>Lachnospirales</taxon>
        <taxon>Lachnospiraceae</taxon>
        <taxon>Parablautia</taxon>
    </lineage>
</organism>
<dbReference type="Gene3D" id="3.40.220.10">
    <property type="entry name" value="Leucine Aminopeptidase, subunit E, domain 1"/>
    <property type="match status" value="1"/>
</dbReference>
<dbReference type="OrthoDB" id="6194521at2"/>
<sequence length="283" mass="31835">MEKTDAFLKKLKEDSPEYGSLNTKECSFGEKKRKIRSLMNIRMPGGLSDELTGLQDAYLQEELKAKGVVPLSDIPTIREQYGNSSFYGEKISLWQGDITRLKVGAIVNAANSRMLGCFIPCHKCIDNAIHSGAGMQLREECSRIMKHRQSLHGRNYEEPAGTATLTKGYNLPCDYVIHTVGPIVYDGLNDKHCEELCSCYENVLKCALAHGIKSVALCCISTGEFHFPNDKAAQIAWKTVIGFLRKHGENMDRIVFNVFKDSDRKLYEGEIQRKEPAKKESYV</sequence>
<dbReference type="RefSeq" id="WP_120471798.1">
    <property type="nucleotide sequence ID" value="NZ_RAYQ01000024.1"/>
</dbReference>
<evidence type="ECO:0000313" key="3">
    <source>
        <dbReference type="Proteomes" id="UP000280696"/>
    </source>
</evidence>